<dbReference type="PANTHER" id="PTHR48070">
    <property type="entry name" value="ESTERASE OVCA2"/>
    <property type="match status" value="1"/>
</dbReference>
<evidence type="ECO:0000256" key="2">
    <source>
        <dbReference type="ARBA" id="ARBA00022801"/>
    </source>
</evidence>
<dbReference type="GO" id="GO:0016787">
    <property type="term" value="F:hydrolase activity"/>
    <property type="evidence" value="ECO:0007669"/>
    <property type="project" value="UniProtKB-KW"/>
</dbReference>
<accession>A0A0A2V9G5</accession>
<dbReference type="InterPro" id="IPR050593">
    <property type="entry name" value="LovG"/>
</dbReference>
<reference evidence="4 5" key="1">
    <citation type="submission" date="2012-10" db="EMBL/GenBank/DDBJ databases">
        <title>Genome sequencing and analysis of entomopathogenic fungi Beauveria bassiana D1-5.</title>
        <authorList>
            <person name="Li Q."/>
            <person name="Wang L."/>
            <person name="Zhang Z."/>
            <person name="Wang Q."/>
            <person name="Ren J."/>
            <person name="Wang M."/>
            <person name="Xu W."/>
            <person name="Wang J."/>
            <person name="Lu Y."/>
            <person name="Du Q."/>
            <person name="Sun Z."/>
        </authorList>
    </citation>
    <scope>NUCLEOTIDE SEQUENCE [LARGE SCALE GENOMIC DNA]</scope>
    <source>
        <strain evidence="4 5">D1-5</strain>
    </source>
</reference>
<feature type="domain" description="Serine hydrolase" evidence="3">
    <location>
        <begin position="55"/>
        <end position="215"/>
    </location>
</feature>
<dbReference type="HOGENOM" id="CLU_051938_0_1_1"/>
<organism evidence="4 5">
    <name type="scientific">Beauveria bassiana D1-5</name>
    <dbReference type="NCBI Taxonomy" id="1245745"/>
    <lineage>
        <taxon>Eukaryota</taxon>
        <taxon>Fungi</taxon>
        <taxon>Dikarya</taxon>
        <taxon>Ascomycota</taxon>
        <taxon>Pezizomycotina</taxon>
        <taxon>Sordariomycetes</taxon>
        <taxon>Hypocreomycetidae</taxon>
        <taxon>Hypocreales</taxon>
        <taxon>Cordycipitaceae</taxon>
        <taxon>Beauveria</taxon>
    </lineage>
</organism>
<dbReference type="STRING" id="1245745.A0A0A2V9G5"/>
<evidence type="ECO:0000259" key="3">
    <source>
        <dbReference type="Pfam" id="PF03959"/>
    </source>
</evidence>
<evidence type="ECO:0000256" key="1">
    <source>
        <dbReference type="ARBA" id="ARBA00005863"/>
    </source>
</evidence>
<dbReference type="InterPro" id="IPR029058">
    <property type="entry name" value="AB_hydrolase_fold"/>
</dbReference>
<keyword evidence="2" id="KW-0378">Hydrolase</keyword>
<dbReference type="Gene3D" id="3.40.50.1820">
    <property type="entry name" value="alpha/beta hydrolase"/>
    <property type="match status" value="1"/>
</dbReference>
<sequence length="230" mass="25121">MEHVDNELPRSDLNLRNRPSTCTTSSVTIELRWIERSMIRVLLAGPGVLPTYEGIESYLWWHCDDTAALKFDISPEEVRARRQMARNMLTSQLKLSKAVGILAFSQGARVATGLCLDSVLEKQLKLAILIAATFPALHVGDAERDSVSCVADAEVLSSPAVASKLISIPSVHIQGTKDPWRCEGSRLKATYFEDGTAEFVPFVGGHAIPVAPPSVDKAVAAILKTWIRAQ</sequence>
<evidence type="ECO:0000313" key="5">
    <source>
        <dbReference type="Proteomes" id="UP000030106"/>
    </source>
</evidence>
<gene>
    <name evidence="4" type="ORF">BBAD15_g12083</name>
</gene>
<dbReference type="SUPFAM" id="SSF53474">
    <property type="entry name" value="alpha/beta-Hydrolases"/>
    <property type="match status" value="1"/>
</dbReference>
<dbReference type="GO" id="GO:0044550">
    <property type="term" value="P:secondary metabolite biosynthetic process"/>
    <property type="evidence" value="ECO:0007669"/>
    <property type="project" value="TreeGrafter"/>
</dbReference>
<dbReference type="GO" id="GO:0005737">
    <property type="term" value="C:cytoplasm"/>
    <property type="evidence" value="ECO:0007669"/>
    <property type="project" value="TreeGrafter"/>
</dbReference>
<dbReference type="Pfam" id="PF03959">
    <property type="entry name" value="FSH1"/>
    <property type="match status" value="1"/>
</dbReference>
<protein>
    <recommendedName>
        <fullName evidence="3">Serine hydrolase domain-containing protein</fullName>
    </recommendedName>
</protein>
<dbReference type="GO" id="GO:0005634">
    <property type="term" value="C:nucleus"/>
    <property type="evidence" value="ECO:0007669"/>
    <property type="project" value="TreeGrafter"/>
</dbReference>
<dbReference type="Proteomes" id="UP000030106">
    <property type="component" value="Unassembled WGS sequence"/>
</dbReference>
<name>A0A0A2V9G5_BEABA</name>
<dbReference type="EMBL" id="ANFO01001410">
    <property type="protein sequence ID" value="KGQ02700.1"/>
    <property type="molecule type" value="Genomic_DNA"/>
</dbReference>
<dbReference type="InterPro" id="IPR005645">
    <property type="entry name" value="FSH-like_dom"/>
</dbReference>
<evidence type="ECO:0000313" key="4">
    <source>
        <dbReference type="EMBL" id="KGQ02700.1"/>
    </source>
</evidence>
<comment type="similarity">
    <text evidence="1">Belongs to the LovG family.</text>
</comment>
<dbReference type="PANTHER" id="PTHR48070:SF3">
    <property type="entry name" value="ESTERASE DBAE-RELATED"/>
    <property type="match status" value="1"/>
</dbReference>
<dbReference type="AlphaFoldDB" id="A0A0A2V9G5"/>
<comment type="caution">
    <text evidence="4">The sequence shown here is derived from an EMBL/GenBank/DDBJ whole genome shotgun (WGS) entry which is preliminary data.</text>
</comment>
<proteinExistence type="inferred from homology"/>